<dbReference type="InterPro" id="IPR006149">
    <property type="entry name" value="EB_dom"/>
</dbReference>
<evidence type="ECO:0000256" key="1">
    <source>
        <dbReference type="SAM" id="Phobius"/>
    </source>
</evidence>
<name>T1KMP4_TETUR</name>
<evidence type="ECO:0000313" key="5">
    <source>
        <dbReference type="Proteomes" id="UP000015104"/>
    </source>
</evidence>
<dbReference type="Pfam" id="PF01683">
    <property type="entry name" value="EB"/>
    <property type="match status" value="1"/>
</dbReference>
<feature type="transmembrane region" description="Helical" evidence="1">
    <location>
        <begin position="148"/>
        <end position="172"/>
    </location>
</feature>
<keyword evidence="5" id="KW-1185">Reference proteome</keyword>
<evidence type="ECO:0000313" key="4">
    <source>
        <dbReference type="EnsemblMetazoa" id="tetur15g02360.1"/>
    </source>
</evidence>
<keyword evidence="1" id="KW-0812">Transmembrane</keyword>
<dbReference type="AlphaFoldDB" id="T1KMP4"/>
<feature type="signal peptide" evidence="2">
    <location>
        <begin position="1"/>
        <end position="22"/>
    </location>
</feature>
<sequence length="266" mass="30144">MLYKSFLTILIVLIDQLKNGFTNCVPTLDHRINLRPPNPGDEEPLRTTSETYNPFMNTKNFNDTIEAFSPSMDYYPPWCPECCDEDEVYSKSLKKCLEKSFIMDECISSEQCVVPQSTCHFNVCRCTDYYYESGRYKCIPIHNTAIEIYKITMIFASSCLALILLIFLACILRKSYCPADSTHQATGRSTMNDLFTIYPGTSGSPSDLFGNLTPAEKPPSYSETMRMINQEIGTPPPAYHNIFYTEASSTETTLPHQILASLTRAK</sequence>
<dbReference type="HOGENOM" id="CLU_1047062_0_0_1"/>
<keyword evidence="1" id="KW-1133">Transmembrane helix</keyword>
<evidence type="ECO:0000259" key="3">
    <source>
        <dbReference type="Pfam" id="PF01683"/>
    </source>
</evidence>
<dbReference type="Proteomes" id="UP000015104">
    <property type="component" value="Unassembled WGS sequence"/>
</dbReference>
<feature type="chain" id="PRO_5004591754" description="EB domain-containing protein" evidence="2">
    <location>
        <begin position="23"/>
        <end position="266"/>
    </location>
</feature>
<organism evidence="4 5">
    <name type="scientific">Tetranychus urticae</name>
    <name type="common">Two-spotted spider mite</name>
    <dbReference type="NCBI Taxonomy" id="32264"/>
    <lineage>
        <taxon>Eukaryota</taxon>
        <taxon>Metazoa</taxon>
        <taxon>Ecdysozoa</taxon>
        <taxon>Arthropoda</taxon>
        <taxon>Chelicerata</taxon>
        <taxon>Arachnida</taxon>
        <taxon>Acari</taxon>
        <taxon>Acariformes</taxon>
        <taxon>Trombidiformes</taxon>
        <taxon>Prostigmata</taxon>
        <taxon>Eleutherengona</taxon>
        <taxon>Raphignathae</taxon>
        <taxon>Tetranychoidea</taxon>
        <taxon>Tetranychidae</taxon>
        <taxon>Tetranychus</taxon>
    </lineage>
</organism>
<dbReference type="EMBL" id="CAEY01000248">
    <property type="status" value="NOT_ANNOTATED_CDS"/>
    <property type="molecule type" value="Genomic_DNA"/>
</dbReference>
<evidence type="ECO:0000256" key="2">
    <source>
        <dbReference type="SAM" id="SignalP"/>
    </source>
</evidence>
<keyword evidence="2" id="KW-0732">Signal</keyword>
<reference evidence="5" key="1">
    <citation type="submission" date="2011-08" db="EMBL/GenBank/DDBJ databases">
        <authorList>
            <person name="Rombauts S."/>
        </authorList>
    </citation>
    <scope>NUCLEOTIDE SEQUENCE</scope>
    <source>
        <strain evidence="5">London</strain>
    </source>
</reference>
<keyword evidence="1" id="KW-0472">Membrane</keyword>
<dbReference type="EnsemblMetazoa" id="tetur15g02360.1">
    <property type="protein sequence ID" value="tetur15g02360.1"/>
    <property type="gene ID" value="tetur15g02360"/>
</dbReference>
<reference evidence="4" key="2">
    <citation type="submission" date="2015-06" db="UniProtKB">
        <authorList>
            <consortium name="EnsemblMetazoa"/>
        </authorList>
    </citation>
    <scope>IDENTIFICATION</scope>
</reference>
<proteinExistence type="predicted"/>
<feature type="domain" description="EB" evidence="3">
    <location>
        <begin position="83"/>
        <end position="138"/>
    </location>
</feature>
<accession>T1KMP4</accession>
<protein>
    <recommendedName>
        <fullName evidence="3">EB domain-containing protein</fullName>
    </recommendedName>
</protein>